<organism evidence="1 2">
    <name type="scientific">Ovine adenovirus 8</name>
    <dbReference type="NCBI Taxonomy" id="2601527"/>
    <lineage>
        <taxon>Viruses</taxon>
        <taxon>Varidnaviria</taxon>
        <taxon>Bamfordvirae</taxon>
        <taxon>Preplasmiviricota</taxon>
        <taxon>Polisuviricotina</taxon>
        <taxon>Pharingeaviricetes</taxon>
        <taxon>Rowavirales</taxon>
        <taxon>Adenoviridae</taxon>
        <taxon>Mastadenovirus</taxon>
        <taxon>Mastadenovirus ovisoctavum</taxon>
    </lineage>
</organism>
<evidence type="ECO:0000313" key="2">
    <source>
        <dbReference type="Proteomes" id="UP000501954"/>
    </source>
</evidence>
<reference evidence="1 2" key="1">
    <citation type="journal article" date="2019" name="Arch. Virol.">
        <title>Isolation and complete genome sequence analysis of a novel ovine adenovirus type representing a possible new mastadenovirus species.</title>
        <authorList>
            <person name="Vidovszky M.Z."/>
            <person name="Szeredi L."/>
            <person name="Doszpoly A."/>
            <person name="Harrach B."/>
            <person name="Hornyak A."/>
        </authorList>
    </citation>
    <scope>NUCLEOTIDE SEQUENCE [LARGE SCALE GENOMIC DNA]</scope>
    <source>
        <strain evidence="1 2">7508</strain>
    </source>
</reference>
<accession>A0A5B8MAK6</accession>
<name>A0A5B8MAK6_9ADEN</name>
<dbReference type="EMBL" id="MK518392">
    <property type="protein sequence ID" value="QDZ17478.1"/>
    <property type="molecule type" value="Genomic_DNA"/>
</dbReference>
<dbReference type="RefSeq" id="YP_010087277.1">
    <property type="nucleotide sequence ID" value="NC_055526.1"/>
</dbReference>
<protein>
    <submittedName>
        <fullName evidence="1">E4 ORF-4</fullName>
    </submittedName>
</protein>
<proteinExistence type="predicted"/>
<dbReference type="Proteomes" id="UP000501954">
    <property type="component" value="Segment"/>
</dbReference>
<keyword evidence="2" id="KW-1185">Reference proteome</keyword>
<dbReference type="GeneID" id="65102540"/>
<evidence type="ECO:0000313" key="1">
    <source>
        <dbReference type="EMBL" id="QDZ17478.1"/>
    </source>
</evidence>
<sequence>MHSGRDPFKLRCPALGWSAHSCEIWMQGFLLDVLHLWIRHRGSKDPAVRAALLELHYLARQRRRPAANGGEGGSAASRDRTALWRRCFFMYCKYREAVRLLADE</sequence>
<dbReference type="KEGG" id="vg:65102540"/>